<evidence type="ECO:0000256" key="8">
    <source>
        <dbReference type="ARBA" id="ARBA00035585"/>
    </source>
</evidence>
<dbReference type="EMBL" id="CP060724">
    <property type="protein sequence ID" value="QNN75604.1"/>
    <property type="molecule type" value="Genomic_DNA"/>
</dbReference>
<accession>A0A7G9T679</accession>
<sequence length="119" mass="12838">MIWMVGIGAGIGSIARLYLLEVAPKIFGQGRNWMVMLINLLAALLMGFLFGLHLNQASSLFWMTGILGGFSTFSAPIVELADGLLEQSQRMGVLLKTGLAFIGGIPILVLGYWLAQILV</sequence>
<comment type="function">
    <text evidence="9">Fluoride-specific ion channel. Important for reducing fluoride concentration in the cell, thus reducing its toxicity.</text>
</comment>
<keyword evidence="12" id="KW-1185">Reference proteome</keyword>
<keyword evidence="2 10" id="KW-1003">Cell membrane</keyword>
<keyword evidence="5 10" id="KW-0472">Membrane</keyword>
<evidence type="ECO:0000313" key="11">
    <source>
        <dbReference type="EMBL" id="QNN75604.1"/>
    </source>
</evidence>
<dbReference type="RefSeq" id="WP_187529436.1">
    <property type="nucleotide sequence ID" value="NZ_CP060724.1"/>
</dbReference>
<keyword evidence="4 10" id="KW-1133">Transmembrane helix</keyword>
<dbReference type="InterPro" id="IPR003691">
    <property type="entry name" value="FluC"/>
</dbReference>
<evidence type="ECO:0000256" key="10">
    <source>
        <dbReference type="RuleBase" id="RU004340"/>
    </source>
</evidence>
<keyword evidence="6" id="KW-0813">Transport</keyword>
<dbReference type="AlphaFoldDB" id="A0A7G9T679"/>
<organism evidence="11 12">
    <name type="scientific">Weissella diestrammenae</name>
    <dbReference type="NCBI Taxonomy" id="1162633"/>
    <lineage>
        <taxon>Bacteria</taxon>
        <taxon>Bacillati</taxon>
        <taxon>Bacillota</taxon>
        <taxon>Bacilli</taxon>
        <taxon>Lactobacillales</taxon>
        <taxon>Lactobacillaceae</taxon>
        <taxon>Weissella</taxon>
    </lineage>
</organism>
<comment type="subcellular location">
    <subcellularLocation>
        <location evidence="1">Cell membrane</location>
        <topology evidence="1">Multi-pass membrane protein</topology>
    </subcellularLocation>
</comment>
<gene>
    <name evidence="11" type="ORF">H9L19_01635</name>
</gene>
<evidence type="ECO:0000256" key="2">
    <source>
        <dbReference type="ARBA" id="ARBA00022475"/>
    </source>
</evidence>
<feature type="transmembrane region" description="Helical" evidence="10">
    <location>
        <begin position="33"/>
        <end position="54"/>
    </location>
</feature>
<evidence type="ECO:0000256" key="1">
    <source>
        <dbReference type="ARBA" id="ARBA00004651"/>
    </source>
</evidence>
<evidence type="ECO:0000256" key="3">
    <source>
        <dbReference type="ARBA" id="ARBA00022692"/>
    </source>
</evidence>
<dbReference type="Pfam" id="PF02537">
    <property type="entry name" value="CRCB"/>
    <property type="match status" value="1"/>
</dbReference>
<comment type="catalytic activity">
    <reaction evidence="8">
        <text>fluoride(in) = fluoride(out)</text>
        <dbReference type="Rhea" id="RHEA:76159"/>
        <dbReference type="ChEBI" id="CHEBI:17051"/>
    </reaction>
    <physiologicalReaction direction="left-to-right" evidence="8">
        <dbReference type="Rhea" id="RHEA:76160"/>
    </physiologicalReaction>
</comment>
<keyword evidence="6" id="KW-0407">Ion channel</keyword>
<evidence type="ECO:0000256" key="5">
    <source>
        <dbReference type="ARBA" id="ARBA00023136"/>
    </source>
</evidence>
<dbReference type="KEGG" id="wdi:H9L19_01635"/>
<dbReference type="Proteomes" id="UP000515800">
    <property type="component" value="Chromosome"/>
</dbReference>
<dbReference type="GO" id="GO:0034220">
    <property type="term" value="P:monoatomic ion transmembrane transport"/>
    <property type="evidence" value="ECO:0007669"/>
    <property type="project" value="UniProtKB-KW"/>
</dbReference>
<evidence type="ECO:0000256" key="7">
    <source>
        <dbReference type="ARBA" id="ARBA00035120"/>
    </source>
</evidence>
<feature type="transmembrane region" description="Helical" evidence="10">
    <location>
        <begin position="60"/>
        <end position="81"/>
    </location>
</feature>
<reference evidence="11 12" key="1">
    <citation type="submission" date="2020-08" db="EMBL/GenBank/DDBJ databases">
        <title>Genome sequence of Weissella diestrammenae KACC 16890T.</title>
        <authorList>
            <person name="Hyun D.-W."/>
            <person name="Bae J.-W."/>
        </authorList>
    </citation>
    <scope>NUCLEOTIDE SEQUENCE [LARGE SCALE GENOMIC DNA]</scope>
    <source>
        <strain evidence="11 12">KACC 16890</strain>
    </source>
</reference>
<protein>
    <recommendedName>
        <fullName evidence="10">Fluoride-specific ion channel</fullName>
    </recommendedName>
</protein>
<proteinExistence type="inferred from homology"/>
<dbReference type="GO" id="GO:0005886">
    <property type="term" value="C:plasma membrane"/>
    <property type="evidence" value="ECO:0007669"/>
    <property type="project" value="UniProtKB-SubCell"/>
</dbReference>
<keyword evidence="6" id="KW-0406">Ion transport</keyword>
<name>A0A7G9T679_9LACO</name>
<evidence type="ECO:0000256" key="4">
    <source>
        <dbReference type="ARBA" id="ARBA00022989"/>
    </source>
</evidence>
<comment type="similarity">
    <text evidence="7 10">Belongs to the fluoride channel Fluc/FEX (TC 1.A.43) family.</text>
</comment>
<evidence type="ECO:0000256" key="9">
    <source>
        <dbReference type="ARBA" id="ARBA00049940"/>
    </source>
</evidence>
<feature type="transmembrane region" description="Helical" evidence="10">
    <location>
        <begin position="93"/>
        <end position="115"/>
    </location>
</feature>
<evidence type="ECO:0000256" key="6">
    <source>
        <dbReference type="ARBA" id="ARBA00023303"/>
    </source>
</evidence>
<evidence type="ECO:0000313" key="12">
    <source>
        <dbReference type="Proteomes" id="UP000515800"/>
    </source>
</evidence>
<keyword evidence="3 10" id="KW-0812">Transmembrane</keyword>